<reference evidence="2" key="1">
    <citation type="submission" date="2016-02" db="EMBL/GenBank/DDBJ databases">
        <title>Paenibacillus sp. LPB0068, isolated from Crassostrea gigas.</title>
        <authorList>
            <person name="Shin S.-K."/>
            <person name="Yi H."/>
        </authorList>
    </citation>
    <scope>NUCLEOTIDE SEQUENCE [LARGE SCALE GENOMIC DNA]</scope>
    <source>
        <strain evidence="2">KCTC 23969</strain>
    </source>
</reference>
<name>A0A1B8U743_9FLAO</name>
<keyword evidence="2" id="KW-1185">Reference proteome</keyword>
<accession>A0A1B8U743</accession>
<gene>
    <name evidence="1" type="ORF">LPB301_00955</name>
</gene>
<comment type="caution">
    <text evidence="1">The sequence shown here is derived from an EMBL/GenBank/DDBJ whole genome shotgun (WGS) entry which is preliminary data.</text>
</comment>
<evidence type="ECO:0000313" key="1">
    <source>
        <dbReference type="EMBL" id="OBY67703.1"/>
    </source>
</evidence>
<sequence>MKRLFLLLLVVYSCTTGTIQTEEETTEVLDKTVRIEVNTLQENDAVQINYYDYIEDKHILNEYLFNYDSSGNAIPVVITLDDYDFRFIQGNIYRKNSIPTQLSLKIYVDDELIIDESKTGDGSEWINIEFNYDILKEENI</sequence>
<dbReference type="EMBL" id="LSFL01000002">
    <property type="protein sequence ID" value="OBY67703.1"/>
    <property type="molecule type" value="Genomic_DNA"/>
</dbReference>
<dbReference type="AlphaFoldDB" id="A0A1B8U743"/>
<dbReference type="RefSeq" id="WP_068356002.1">
    <property type="nucleotide sequence ID" value="NZ_CP019337.1"/>
</dbReference>
<organism evidence="1 2">
    <name type="scientific">Polaribacter reichenbachii</name>
    <dbReference type="NCBI Taxonomy" id="996801"/>
    <lineage>
        <taxon>Bacteria</taxon>
        <taxon>Pseudomonadati</taxon>
        <taxon>Bacteroidota</taxon>
        <taxon>Flavobacteriia</taxon>
        <taxon>Flavobacteriales</taxon>
        <taxon>Flavobacteriaceae</taxon>
    </lineage>
</organism>
<dbReference type="Proteomes" id="UP000092612">
    <property type="component" value="Unassembled WGS sequence"/>
</dbReference>
<dbReference type="OrthoDB" id="1202212at2"/>
<dbReference type="KEGG" id="prn:BW723_08545"/>
<proteinExistence type="predicted"/>
<evidence type="ECO:0000313" key="2">
    <source>
        <dbReference type="Proteomes" id="UP000092612"/>
    </source>
</evidence>
<protein>
    <submittedName>
        <fullName evidence="1">Uncharacterized protein</fullName>
    </submittedName>
</protein>